<keyword evidence="2" id="KW-1185">Reference proteome</keyword>
<protein>
    <submittedName>
        <fullName evidence="1">Uncharacterized protein</fullName>
    </submittedName>
</protein>
<reference evidence="1 2" key="1">
    <citation type="submission" date="2019-05" db="EMBL/GenBank/DDBJ databases">
        <title>Another draft genome of Portunus trituberculatus and its Hox gene families provides insights of decapod evolution.</title>
        <authorList>
            <person name="Jeong J.-H."/>
            <person name="Song I."/>
            <person name="Kim S."/>
            <person name="Choi T."/>
            <person name="Kim D."/>
            <person name="Ryu S."/>
            <person name="Kim W."/>
        </authorList>
    </citation>
    <scope>NUCLEOTIDE SEQUENCE [LARGE SCALE GENOMIC DNA]</scope>
    <source>
        <tissue evidence="1">Muscle</tissue>
    </source>
</reference>
<gene>
    <name evidence="1" type="ORF">E2C01_068654</name>
</gene>
<name>A0A5B7HYG8_PORTR</name>
<evidence type="ECO:0000313" key="2">
    <source>
        <dbReference type="Proteomes" id="UP000324222"/>
    </source>
</evidence>
<accession>A0A5B7HYG8</accession>
<dbReference type="EMBL" id="VSRR010038655">
    <property type="protein sequence ID" value="MPC74297.1"/>
    <property type="molecule type" value="Genomic_DNA"/>
</dbReference>
<proteinExistence type="predicted"/>
<dbReference type="Proteomes" id="UP000324222">
    <property type="component" value="Unassembled WGS sequence"/>
</dbReference>
<comment type="caution">
    <text evidence="1">The sequence shown here is derived from an EMBL/GenBank/DDBJ whole genome shotgun (WGS) entry which is preliminary data.</text>
</comment>
<sequence length="73" mass="8167">MAAGIDILLHYGLLEITTAEEPQGALGVGYMARHKSARRYCCLRGVDQRAQRLKFPSEAAMGCEKPRRCEGWE</sequence>
<dbReference type="AlphaFoldDB" id="A0A5B7HYG8"/>
<organism evidence="1 2">
    <name type="scientific">Portunus trituberculatus</name>
    <name type="common">Swimming crab</name>
    <name type="synonym">Neptunus trituberculatus</name>
    <dbReference type="NCBI Taxonomy" id="210409"/>
    <lineage>
        <taxon>Eukaryota</taxon>
        <taxon>Metazoa</taxon>
        <taxon>Ecdysozoa</taxon>
        <taxon>Arthropoda</taxon>
        <taxon>Crustacea</taxon>
        <taxon>Multicrustacea</taxon>
        <taxon>Malacostraca</taxon>
        <taxon>Eumalacostraca</taxon>
        <taxon>Eucarida</taxon>
        <taxon>Decapoda</taxon>
        <taxon>Pleocyemata</taxon>
        <taxon>Brachyura</taxon>
        <taxon>Eubrachyura</taxon>
        <taxon>Portunoidea</taxon>
        <taxon>Portunidae</taxon>
        <taxon>Portuninae</taxon>
        <taxon>Portunus</taxon>
    </lineage>
</organism>
<evidence type="ECO:0000313" key="1">
    <source>
        <dbReference type="EMBL" id="MPC74297.1"/>
    </source>
</evidence>